<sequence length="148" mass="16785">MNAMCGGARSRADAGHIQRCKFPSEGHANLIRTEMEGIRRWHMHDRNMPYALDDLSKTYDISVASGDLLYLDGKSYLTHSGLLGIARRKRCFGIQFCPATNIRNVERMQRTAGGQAPLPVRCRRNHGFGLRPDHMAAKNRCRIYRGIQ</sequence>
<evidence type="ECO:0000313" key="2">
    <source>
        <dbReference type="Proteomes" id="UP000238701"/>
    </source>
</evidence>
<dbReference type="Proteomes" id="UP000238701">
    <property type="component" value="Unassembled WGS sequence"/>
</dbReference>
<dbReference type="EMBL" id="OMOD01000180">
    <property type="protein sequence ID" value="SPF48222.1"/>
    <property type="molecule type" value="Genomic_DNA"/>
</dbReference>
<gene>
    <name evidence="1" type="ORF">SBA1_820024</name>
</gene>
<evidence type="ECO:0000313" key="1">
    <source>
        <dbReference type="EMBL" id="SPF48222.1"/>
    </source>
</evidence>
<proteinExistence type="predicted"/>
<dbReference type="AlphaFoldDB" id="A0A2U3L8J0"/>
<accession>A0A2U3L8J0</accession>
<reference evidence="2" key="1">
    <citation type="submission" date="2018-02" db="EMBL/GenBank/DDBJ databases">
        <authorList>
            <person name="Hausmann B."/>
        </authorList>
    </citation>
    <scope>NUCLEOTIDE SEQUENCE [LARGE SCALE GENOMIC DNA]</scope>
    <source>
        <strain evidence="2">Peat soil MAG SbA1</strain>
    </source>
</reference>
<protein>
    <submittedName>
        <fullName evidence="1">Uncharacterized protein</fullName>
    </submittedName>
</protein>
<organism evidence="1 2">
    <name type="scientific">Candidatus Sulfotelmatobacter kueseliae</name>
    <dbReference type="NCBI Taxonomy" id="2042962"/>
    <lineage>
        <taxon>Bacteria</taxon>
        <taxon>Pseudomonadati</taxon>
        <taxon>Acidobacteriota</taxon>
        <taxon>Terriglobia</taxon>
        <taxon>Terriglobales</taxon>
        <taxon>Candidatus Korobacteraceae</taxon>
        <taxon>Candidatus Sulfotelmatobacter</taxon>
    </lineage>
</organism>
<name>A0A2U3L8J0_9BACT</name>